<dbReference type="EMBL" id="JARKHS020026956">
    <property type="protein sequence ID" value="KAK8765849.1"/>
    <property type="molecule type" value="Genomic_DNA"/>
</dbReference>
<evidence type="ECO:0008006" key="4">
    <source>
        <dbReference type="Google" id="ProtNLM"/>
    </source>
</evidence>
<feature type="signal peptide" evidence="1">
    <location>
        <begin position="1"/>
        <end position="25"/>
    </location>
</feature>
<dbReference type="Proteomes" id="UP001321473">
    <property type="component" value="Unassembled WGS sequence"/>
</dbReference>
<proteinExistence type="predicted"/>
<comment type="caution">
    <text evidence="2">The sequence shown here is derived from an EMBL/GenBank/DDBJ whole genome shotgun (WGS) entry which is preliminary data.</text>
</comment>
<sequence>MSSLGAVRFAIFAIVALHSVFDCLSKPQILQRSNGTTESPWSAEECPETCIPSKNITCSGDCLCVFLGDSEEGTCFNMTGVEELR</sequence>
<keyword evidence="3" id="KW-1185">Reference proteome</keyword>
<gene>
    <name evidence="2" type="ORF">V5799_007370</name>
</gene>
<feature type="chain" id="PRO_5042894246" description="Secreted protein" evidence="1">
    <location>
        <begin position="26"/>
        <end position="85"/>
    </location>
</feature>
<evidence type="ECO:0000313" key="2">
    <source>
        <dbReference type="EMBL" id="KAK8765849.1"/>
    </source>
</evidence>
<reference evidence="2 3" key="1">
    <citation type="journal article" date="2023" name="Arcadia Sci">
        <title>De novo assembly of a long-read Amblyomma americanum tick genome.</title>
        <authorList>
            <person name="Chou S."/>
            <person name="Poskanzer K.E."/>
            <person name="Rollins M."/>
            <person name="Thuy-Boun P.S."/>
        </authorList>
    </citation>
    <scope>NUCLEOTIDE SEQUENCE [LARGE SCALE GENOMIC DNA]</scope>
    <source>
        <strain evidence="2">F_SG_1</strain>
        <tissue evidence="2">Salivary glands</tissue>
    </source>
</reference>
<dbReference type="AlphaFoldDB" id="A0AAQ4DTQ9"/>
<protein>
    <recommendedName>
        <fullName evidence="4">Secreted protein</fullName>
    </recommendedName>
</protein>
<organism evidence="2 3">
    <name type="scientific">Amblyomma americanum</name>
    <name type="common">Lone star tick</name>
    <dbReference type="NCBI Taxonomy" id="6943"/>
    <lineage>
        <taxon>Eukaryota</taxon>
        <taxon>Metazoa</taxon>
        <taxon>Ecdysozoa</taxon>
        <taxon>Arthropoda</taxon>
        <taxon>Chelicerata</taxon>
        <taxon>Arachnida</taxon>
        <taxon>Acari</taxon>
        <taxon>Parasitiformes</taxon>
        <taxon>Ixodida</taxon>
        <taxon>Ixodoidea</taxon>
        <taxon>Ixodidae</taxon>
        <taxon>Amblyomminae</taxon>
        <taxon>Amblyomma</taxon>
    </lineage>
</organism>
<keyword evidence="1" id="KW-0732">Signal</keyword>
<accession>A0AAQ4DTQ9</accession>
<evidence type="ECO:0000256" key="1">
    <source>
        <dbReference type="SAM" id="SignalP"/>
    </source>
</evidence>
<evidence type="ECO:0000313" key="3">
    <source>
        <dbReference type="Proteomes" id="UP001321473"/>
    </source>
</evidence>
<name>A0AAQ4DTQ9_AMBAM</name>